<dbReference type="STRING" id="1611254.A0A2G5VTR0"/>
<evidence type="ECO:0000256" key="5">
    <source>
        <dbReference type="ARBA" id="ARBA00022723"/>
    </source>
</evidence>
<evidence type="ECO:0000256" key="10">
    <source>
        <dbReference type="SAM" id="MobiDB-lite"/>
    </source>
</evidence>
<dbReference type="InterPro" id="IPR007513">
    <property type="entry name" value="SERF-like_N"/>
</dbReference>
<keyword evidence="7" id="KW-0804">Transcription</keyword>
<evidence type="ECO:0000256" key="8">
    <source>
        <dbReference type="ARBA" id="ARBA00025720"/>
    </source>
</evidence>
<dbReference type="GO" id="GO:0008270">
    <property type="term" value="F:zinc ion binding"/>
    <property type="evidence" value="ECO:0007669"/>
    <property type="project" value="InterPro"/>
</dbReference>
<comment type="function">
    <text evidence="9">DNA-dependent RNA polymerase catalyzes the transcription of DNA into RNA using the four ribonucleoside triphosphates as substrates. Common component of RNA polymerases I, II and III which synthesize ribosomal RNA precursors, mRNA precursors and many functional non-coding RNAs, and a small RNAs, such as 5S rRNA and tRNAs, respectively. Pol II is the central component of the basal RNA polymerase II transcription machinery. Pols are composed of mobile elements that move relative to each other. In Pol II, RBP10 is part of the core element with the central large cleft.</text>
</comment>
<feature type="region of interest" description="Disordered" evidence="10">
    <location>
        <begin position="139"/>
        <end position="166"/>
    </location>
</feature>
<evidence type="ECO:0000256" key="9">
    <source>
        <dbReference type="ARBA" id="ARBA00059044"/>
    </source>
</evidence>
<dbReference type="FunFam" id="1.10.10.60:FF:000024">
    <property type="entry name" value="DNA-directed RNA polymerases I, II, and III subunit"/>
    <property type="match status" value="1"/>
</dbReference>
<sequence>MIIPIRCFTCGKVIGDKWETYLGFLQSEYSEGDALDALGLRRYCCRRMLLAHKTSCRHTHTGLRLRFLAVSPPPEDRHREKRAKMTRGNQRDLAREKNQKKMAEQKKRQGAAGQEGNAGLSMDSRMNRDADIMRIKQEKAAAKKAEEAAAASANAKKVAKVDPLKM</sequence>
<evidence type="ECO:0000259" key="11">
    <source>
        <dbReference type="Pfam" id="PF04419"/>
    </source>
</evidence>
<dbReference type="GO" id="GO:0005666">
    <property type="term" value="C:RNA polymerase III complex"/>
    <property type="evidence" value="ECO:0007669"/>
    <property type="project" value="TreeGrafter"/>
</dbReference>
<comment type="subcellular location">
    <subcellularLocation>
        <location evidence="1">Nucleus</location>
    </subcellularLocation>
</comment>
<dbReference type="GO" id="GO:0003899">
    <property type="term" value="F:DNA-directed RNA polymerase activity"/>
    <property type="evidence" value="ECO:0007669"/>
    <property type="project" value="InterPro"/>
</dbReference>
<reference evidence="13" key="1">
    <citation type="submission" date="2017-10" db="EMBL/GenBank/DDBJ databases">
        <title>Rapid genome shrinkage in a self-fertile nematode reveals novel sperm competition proteins.</title>
        <authorList>
            <person name="Yin D."/>
            <person name="Schwarz E.M."/>
            <person name="Thomas C.G."/>
            <person name="Felde R.L."/>
            <person name="Korf I.F."/>
            <person name="Cutter A.D."/>
            <person name="Schartner C.M."/>
            <person name="Ralston E.J."/>
            <person name="Meyer B.J."/>
            <person name="Haag E.S."/>
        </authorList>
    </citation>
    <scope>NUCLEOTIDE SEQUENCE [LARGE SCALE GENOMIC DNA]</scope>
    <source>
        <strain evidence="13">JU1422</strain>
    </source>
</reference>
<organism evidence="12 13">
    <name type="scientific">Caenorhabditis nigoni</name>
    <dbReference type="NCBI Taxonomy" id="1611254"/>
    <lineage>
        <taxon>Eukaryota</taxon>
        <taxon>Metazoa</taxon>
        <taxon>Ecdysozoa</taxon>
        <taxon>Nematoda</taxon>
        <taxon>Chromadorea</taxon>
        <taxon>Rhabditida</taxon>
        <taxon>Rhabditina</taxon>
        <taxon>Rhabditomorpha</taxon>
        <taxon>Rhabditoidea</taxon>
        <taxon>Rhabditidae</taxon>
        <taxon>Peloderinae</taxon>
        <taxon>Caenorhabditis</taxon>
    </lineage>
</organism>
<name>A0A2G5VTR0_9PELO</name>
<dbReference type="GO" id="GO:0042797">
    <property type="term" value="P:tRNA transcription by RNA polymerase III"/>
    <property type="evidence" value="ECO:0007669"/>
    <property type="project" value="TreeGrafter"/>
</dbReference>
<evidence type="ECO:0000256" key="3">
    <source>
        <dbReference type="ARBA" id="ARBA00020813"/>
    </source>
</evidence>
<dbReference type="GO" id="GO:0005736">
    <property type="term" value="C:RNA polymerase I complex"/>
    <property type="evidence" value="ECO:0007669"/>
    <property type="project" value="TreeGrafter"/>
</dbReference>
<dbReference type="OrthoDB" id="18018at2759"/>
<dbReference type="Pfam" id="PF01194">
    <property type="entry name" value="RNA_pol_N"/>
    <property type="match status" value="1"/>
</dbReference>
<feature type="domain" description="Small EDRK-rich factor-like N-terminal" evidence="11">
    <location>
        <begin position="85"/>
        <end position="126"/>
    </location>
</feature>
<comment type="caution">
    <text evidence="12">The sequence shown here is derived from an EMBL/GenBank/DDBJ whole genome shotgun (WGS) entry which is preliminary data.</text>
</comment>
<dbReference type="PANTHER" id="PTHR23431">
    <property type="entry name" value="DNA-DIRECTED RNA POLYMERASES I, II, AND III SUBUNIT RPABC5 FAMILY MEMBER"/>
    <property type="match status" value="1"/>
</dbReference>
<dbReference type="PANTHER" id="PTHR23431:SF3">
    <property type="entry name" value="DNA-DIRECTED RNA POLYMERASES I, II, AND III SUBUNIT RPABC5"/>
    <property type="match status" value="1"/>
</dbReference>
<evidence type="ECO:0000256" key="7">
    <source>
        <dbReference type="ARBA" id="ARBA00023163"/>
    </source>
</evidence>
<dbReference type="EMBL" id="PDUG01000001">
    <property type="protein sequence ID" value="PIC55027.1"/>
    <property type="molecule type" value="Genomic_DNA"/>
</dbReference>
<dbReference type="Proteomes" id="UP000230233">
    <property type="component" value="Chromosome I"/>
</dbReference>
<dbReference type="AlphaFoldDB" id="A0A2G5VTR0"/>
<evidence type="ECO:0000313" key="12">
    <source>
        <dbReference type="EMBL" id="PIC55027.1"/>
    </source>
</evidence>
<feature type="region of interest" description="Disordered" evidence="10">
    <location>
        <begin position="70"/>
        <end position="126"/>
    </location>
</feature>
<dbReference type="InterPro" id="IPR023580">
    <property type="entry name" value="RNA_pol_su_RPB10"/>
</dbReference>
<evidence type="ECO:0000256" key="1">
    <source>
        <dbReference type="ARBA" id="ARBA00004123"/>
    </source>
</evidence>
<comment type="similarity">
    <text evidence="8">Belongs to the archaeal Rpo10/eukaryotic RPB10 RNA polymerase subunit family.</text>
</comment>
<keyword evidence="6" id="KW-0862">Zinc</keyword>
<keyword evidence="4" id="KW-0240">DNA-directed RNA polymerase</keyword>
<evidence type="ECO:0000256" key="2">
    <source>
        <dbReference type="ARBA" id="ARBA00011285"/>
    </source>
</evidence>
<dbReference type="InterPro" id="IPR020789">
    <property type="entry name" value="RNA_pol_suN_Zn-BS"/>
</dbReference>
<feature type="compositionally biased region" description="Basic and acidic residues" evidence="10">
    <location>
        <begin position="89"/>
        <end position="107"/>
    </location>
</feature>
<comment type="subunit">
    <text evidence="2">Component of the RNA polymerase I (Pol I), RNA polymerase II (Pol II) and RNA polymerase III (Pol III) complexes consisting of at least 13, 12 and 17 subunits, respectively.</text>
</comment>
<keyword evidence="13" id="KW-1185">Reference proteome</keyword>
<dbReference type="InterPro" id="IPR000268">
    <property type="entry name" value="RPABC5/Rpb10"/>
</dbReference>
<dbReference type="GO" id="GO:0006360">
    <property type="term" value="P:transcription by RNA polymerase I"/>
    <property type="evidence" value="ECO:0007669"/>
    <property type="project" value="TreeGrafter"/>
</dbReference>
<evidence type="ECO:0000313" key="13">
    <source>
        <dbReference type="Proteomes" id="UP000230233"/>
    </source>
</evidence>
<dbReference type="SUPFAM" id="SSF46924">
    <property type="entry name" value="RNA polymerase subunit RPB10"/>
    <property type="match status" value="1"/>
</dbReference>
<dbReference type="GO" id="GO:0003677">
    <property type="term" value="F:DNA binding"/>
    <property type="evidence" value="ECO:0007669"/>
    <property type="project" value="InterPro"/>
</dbReference>
<evidence type="ECO:0000256" key="4">
    <source>
        <dbReference type="ARBA" id="ARBA00022478"/>
    </source>
</evidence>
<dbReference type="PROSITE" id="PS01112">
    <property type="entry name" value="RNA_POL_N_8KD"/>
    <property type="match status" value="1"/>
</dbReference>
<dbReference type="Gene3D" id="1.10.10.60">
    <property type="entry name" value="Homeodomain-like"/>
    <property type="match status" value="1"/>
</dbReference>
<proteinExistence type="inferred from homology"/>
<dbReference type="GO" id="GO:0006366">
    <property type="term" value="P:transcription by RNA polymerase II"/>
    <property type="evidence" value="ECO:0007669"/>
    <property type="project" value="TreeGrafter"/>
</dbReference>
<dbReference type="Pfam" id="PF04419">
    <property type="entry name" value="SERF-like_N"/>
    <property type="match status" value="1"/>
</dbReference>
<evidence type="ECO:0000256" key="6">
    <source>
        <dbReference type="ARBA" id="ARBA00022833"/>
    </source>
</evidence>
<keyword evidence="5" id="KW-0479">Metal-binding</keyword>
<accession>A0A2G5VTR0</accession>
<dbReference type="GO" id="GO:0005665">
    <property type="term" value="C:RNA polymerase II, core complex"/>
    <property type="evidence" value="ECO:0007669"/>
    <property type="project" value="TreeGrafter"/>
</dbReference>
<gene>
    <name evidence="12" type="primary">Cni-rpb-10</name>
    <name evidence="12" type="synonym">Cnig_chr_I.g478</name>
    <name evidence="12" type="ORF">B9Z55_000478</name>
</gene>
<protein>
    <recommendedName>
        <fullName evidence="3">DNA-directed RNA polymerases I, II, and III subunit RPABC5</fullName>
    </recommendedName>
</protein>